<reference evidence="4 5" key="1">
    <citation type="journal article" date="2008" name="Nature">
        <title>The Phaeodactylum genome reveals the evolutionary history of diatom genomes.</title>
        <authorList>
            <person name="Bowler C."/>
            <person name="Allen A.E."/>
            <person name="Badger J.H."/>
            <person name="Grimwood J."/>
            <person name="Jabbari K."/>
            <person name="Kuo A."/>
            <person name="Maheswari U."/>
            <person name="Martens C."/>
            <person name="Maumus F."/>
            <person name="Otillar R.P."/>
            <person name="Rayko E."/>
            <person name="Salamov A."/>
            <person name="Vandepoele K."/>
            <person name="Beszteri B."/>
            <person name="Gruber A."/>
            <person name="Heijde M."/>
            <person name="Katinka M."/>
            <person name="Mock T."/>
            <person name="Valentin K."/>
            <person name="Verret F."/>
            <person name="Berges J.A."/>
            <person name="Brownlee C."/>
            <person name="Cadoret J.P."/>
            <person name="Chiovitti A."/>
            <person name="Choi C.J."/>
            <person name="Coesel S."/>
            <person name="De Martino A."/>
            <person name="Detter J.C."/>
            <person name="Durkin C."/>
            <person name="Falciatore A."/>
            <person name="Fournet J."/>
            <person name="Haruta M."/>
            <person name="Huysman M.J."/>
            <person name="Jenkins B.D."/>
            <person name="Jiroutova K."/>
            <person name="Jorgensen R.E."/>
            <person name="Joubert Y."/>
            <person name="Kaplan A."/>
            <person name="Kroger N."/>
            <person name="Kroth P.G."/>
            <person name="La Roche J."/>
            <person name="Lindquist E."/>
            <person name="Lommer M."/>
            <person name="Martin-Jezequel V."/>
            <person name="Lopez P.J."/>
            <person name="Lucas S."/>
            <person name="Mangogna M."/>
            <person name="McGinnis K."/>
            <person name="Medlin L.K."/>
            <person name="Montsant A."/>
            <person name="Oudot-Le Secq M.P."/>
            <person name="Napoli C."/>
            <person name="Obornik M."/>
            <person name="Parker M.S."/>
            <person name="Petit J.L."/>
            <person name="Porcel B.M."/>
            <person name="Poulsen N."/>
            <person name="Robison M."/>
            <person name="Rychlewski L."/>
            <person name="Rynearson T.A."/>
            <person name="Schmutz J."/>
            <person name="Shapiro H."/>
            <person name="Siaut M."/>
            <person name="Stanley M."/>
            <person name="Sussman M.R."/>
            <person name="Taylor A.R."/>
            <person name="Vardi A."/>
            <person name="von Dassow P."/>
            <person name="Vyverman W."/>
            <person name="Willis A."/>
            <person name="Wyrwicz L.S."/>
            <person name="Rokhsar D.S."/>
            <person name="Weissenbach J."/>
            <person name="Armbrust E.V."/>
            <person name="Green B.R."/>
            <person name="Van de Peer Y."/>
            <person name="Grigoriev I.V."/>
        </authorList>
    </citation>
    <scope>NUCLEOTIDE SEQUENCE [LARGE SCALE GENOMIC DNA]</scope>
    <source>
        <strain evidence="4 5">CCAP 1055/1</strain>
    </source>
</reference>
<dbReference type="RefSeq" id="XP_002185505.1">
    <property type="nucleotide sequence ID" value="XM_002185469.1"/>
</dbReference>
<dbReference type="PaxDb" id="2850-Phatr50525"/>
<evidence type="ECO:0000313" key="4">
    <source>
        <dbReference type="EMBL" id="EEC42992.1"/>
    </source>
</evidence>
<dbReference type="SUPFAM" id="SSF51735">
    <property type="entry name" value="NAD(P)-binding Rossmann-fold domains"/>
    <property type="match status" value="2"/>
</dbReference>
<gene>
    <name evidence="4" type="ORF">PHATRDRAFT_50525</name>
</gene>
<dbReference type="Pfam" id="PF05368">
    <property type="entry name" value="NmrA"/>
    <property type="match status" value="3"/>
</dbReference>
<organism evidence="4 5">
    <name type="scientific">Phaeodactylum tricornutum (strain CCAP 1055/1)</name>
    <dbReference type="NCBI Taxonomy" id="556484"/>
    <lineage>
        <taxon>Eukaryota</taxon>
        <taxon>Sar</taxon>
        <taxon>Stramenopiles</taxon>
        <taxon>Ochrophyta</taxon>
        <taxon>Bacillariophyta</taxon>
        <taxon>Bacillariophyceae</taxon>
        <taxon>Bacillariophycidae</taxon>
        <taxon>Naviculales</taxon>
        <taxon>Phaeodactylaceae</taxon>
        <taxon>Phaeodactylum</taxon>
    </lineage>
</organism>
<dbReference type="AlphaFoldDB" id="B7GED7"/>
<dbReference type="EMBL" id="CM000633">
    <property type="protein sequence ID" value="EEC42992.1"/>
    <property type="molecule type" value="Genomic_DNA"/>
</dbReference>
<dbReference type="GO" id="GO:0005634">
    <property type="term" value="C:nucleus"/>
    <property type="evidence" value="ECO:0007669"/>
    <property type="project" value="TreeGrafter"/>
</dbReference>
<dbReference type="Gene3D" id="3.90.25.10">
    <property type="entry name" value="UDP-galactose 4-epimerase, domain 1"/>
    <property type="match status" value="2"/>
</dbReference>
<keyword evidence="5" id="KW-1185">Reference proteome</keyword>
<dbReference type="OrthoDB" id="300709at2759"/>
<evidence type="ECO:0000256" key="2">
    <source>
        <dbReference type="ARBA" id="ARBA00022857"/>
    </source>
</evidence>
<dbReference type="InterPro" id="IPR036291">
    <property type="entry name" value="NAD(P)-bd_dom_sf"/>
</dbReference>
<dbReference type="GeneID" id="7199411"/>
<sequence>MTDMISKGPSLVFGASGEQGRVVVEGLVDTGYSPVYAFTRLKHDTYLTDAIGAKLITGDLENPDDVRIALRQTRAQTVYLVTTTALPTEIGQTTGFSAAATAEFQAIVNFFHLLKAVYDEDKLPRHVVLSTRDNVQEVTRKNFEETGDIWIDPLDDGSIVPHYSAKGKGAQYALKYLDDIGDLKLTCLALPFMYSNFLGFFCPLPNEGRTQWVLSASLGEGKVDMMGSADLAAIVPNIFANSDKYDGEIIRLVGERLTIDEVAGAFADLFGKDVIYNPLTPAEVAALPFAAAPAMAQMCQFLGDPRSLQHDLEVSKEVAFPKQLQRFEDWLLTHSDSTAFTQVGLDVDAPDIESVTVFGATSSEGVSVVKGLLADTRKSYRIRATTRHLDSEKAKALQKLDPSRIDLVYADFDDIDSCRAALAGEFSQGVFLATDFYEDAAQDMEAEEQHAKNVIDACEAAKNVKHVVFSTMESVEEMNQKLNLGLPKVIDNKGKEGTIVQFDAKARAAAYARTKKISVTYVLMPCYSEVFFDMIEKRIEQGKEKLVLTIPLKNDAKVMCMSVDELGPAVANIFDSYQVYAGHEIGLVTDFVSVAEVKDLIAEIFLANEKDAMTLETEEVSSDDWIEAKDTYMKDLGQMFAYMSHSDAVKMRRSIAKTMKLVPEARALRQWVEQNRENVAFREKLGLR</sequence>
<dbReference type="InterPro" id="IPR008030">
    <property type="entry name" value="NmrA-like"/>
</dbReference>
<feature type="domain" description="NmrA-like" evidence="3">
    <location>
        <begin position="11"/>
        <end position="102"/>
    </location>
</feature>
<proteinExistence type="inferred from homology"/>
<dbReference type="Gene3D" id="3.40.50.720">
    <property type="entry name" value="NAD(P)-binding Rossmann-like Domain"/>
    <property type="match status" value="2"/>
</dbReference>
<reference evidence="5" key="2">
    <citation type="submission" date="2008-08" db="EMBL/GenBank/DDBJ databases">
        <authorList>
            <consortium name="Diatom Consortium"/>
            <person name="Grigoriev I."/>
            <person name="Grimwood J."/>
            <person name="Kuo A."/>
            <person name="Otillar R.P."/>
            <person name="Salamov A."/>
            <person name="Detter J.C."/>
            <person name="Lindquist E."/>
            <person name="Shapiro H."/>
            <person name="Lucas S."/>
            <person name="Glavina del Rio T."/>
            <person name="Pitluck S."/>
            <person name="Rokhsar D."/>
            <person name="Bowler C."/>
        </authorList>
    </citation>
    <scope>GENOME REANNOTATION</scope>
    <source>
        <strain evidence="5">CCAP 1055/1</strain>
    </source>
</reference>
<accession>B7GED7</accession>
<evidence type="ECO:0000259" key="3">
    <source>
        <dbReference type="Pfam" id="PF05368"/>
    </source>
</evidence>
<dbReference type="Proteomes" id="UP000000759">
    <property type="component" value="Chromosome 31"/>
</dbReference>
<feature type="domain" description="NmrA-like" evidence="3">
    <location>
        <begin position="186"/>
        <end position="319"/>
    </location>
</feature>
<evidence type="ECO:0000256" key="1">
    <source>
        <dbReference type="ARBA" id="ARBA00006328"/>
    </source>
</evidence>
<keyword evidence="2" id="KW-0521">NADP</keyword>
<dbReference type="PANTHER" id="PTHR42748">
    <property type="entry name" value="NITROGEN METABOLITE REPRESSION PROTEIN NMRA FAMILY MEMBER"/>
    <property type="match status" value="1"/>
</dbReference>
<dbReference type="eggNOG" id="ENOG502RG69">
    <property type="taxonomic scope" value="Eukaryota"/>
</dbReference>
<name>B7GED7_PHATC</name>
<protein>
    <recommendedName>
        <fullName evidence="3">NmrA-like domain-containing protein</fullName>
    </recommendedName>
</protein>
<dbReference type="InterPro" id="IPR051164">
    <property type="entry name" value="NmrA-like_oxidored"/>
</dbReference>
<dbReference type="HOGENOM" id="CLU_400367_0_0_1"/>
<comment type="similarity">
    <text evidence="1">Belongs to the NmrA-type oxidoreductase family.</text>
</comment>
<dbReference type="KEGG" id="pti:PHATRDRAFT_50525"/>
<dbReference type="PANTHER" id="PTHR42748:SF7">
    <property type="entry name" value="NMRA LIKE REDOX SENSOR 1-RELATED"/>
    <property type="match status" value="1"/>
</dbReference>
<evidence type="ECO:0000313" key="5">
    <source>
        <dbReference type="Proteomes" id="UP000000759"/>
    </source>
</evidence>
<feature type="domain" description="NmrA-like" evidence="3">
    <location>
        <begin position="354"/>
        <end position="654"/>
    </location>
</feature>
<dbReference type="InParanoid" id="B7GED7"/>